<dbReference type="SMART" id="SM00448">
    <property type="entry name" value="REC"/>
    <property type="match status" value="1"/>
</dbReference>
<comment type="caution">
    <text evidence="8">The sequence shown here is derived from an EMBL/GenBank/DDBJ whole genome shotgun (WGS) entry which is preliminary data.</text>
</comment>
<proteinExistence type="predicted"/>
<dbReference type="PROSITE" id="PS51755">
    <property type="entry name" value="OMPR_PHOB"/>
    <property type="match status" value="1"/>
</dbReference>
<dbReference type="Gene3D" id="1.10.10.10">
    <property type="entry name" value="Winged helix-like DNA-binding domain superfamily/Winged helix DNA-binding domain"/>
    <property type="match status" value="1"/>
</dbReference>
<dbReference type="Proteomes" id="UP000245678">
    <property type="component" value="Unassembled WGS sequence"/>
</dbReference>
<dbReference type="PANTHER" id="PTHR48111:SF40">
    <property type="entry name" value="PHOSPHATE REGULON TRANSCRIPTIONAL REGULATORY PROTEIN PHOB"/>
    <property type="match status" value="1"/>
</dbReference>
<dbReference type="InterPro" id="IPR001789">
    <property type="entry name" value="Sig_transdc_resp-reg_receiver"/>
</dbReference>
<dbReference type="RefSeq" id="WP_109609698.1">
    <property type="nucleotide sequence ID" value="NZ_QGHA01000012.1"/>
</dbReference>
<dbReference type="GO" id="GO:0000156">
    <property type="term" value="F:phosphorelay response regulator activity"/>
    <property type="evidence" value="ECO:0007669"/>
    <property type="project" value="TreeGrafter"/>
</dbReference>
<evidence type="ECO:0000256" key="4">
    <source>
        <dbReference type="PROSITE-ProRule" id="PRU00169"/>
    </source>
</evidence>
<evidence type="ECO:0000259" key="6">
    <source>
        <dbReference type="PROSITE" id="PS50110"/>
    </source>
</evidence>
<evidence type="ECO:0000313" key="9">
    <source>
        <dbReference type="Proteomes" id="UP000245678"/>
    </source>
</evidence>
<dbReference type="GO" id="GO:0006355">
    <property type="term" value="P:regulation of DNA-templated transcription"/>
    <property type="evidence" value="ECO:0007669"/>
    <property type="project" value="InterPro"/>
</dbReference>
<dbReference type="CDD" id="cd17574">
    <property type="entry name" value="REC_OmpR"/>
    <property type="match status" value="1"/>
</dbReference>
<dbReference type="EMBL" id="QGHA01000012">
    <property type="protein sequence ID" value="PWK72487.1"/>
    <property type="molecule type" value="Genomic_DNA"/>
</dbReference>
<dbReference type="GO" id="GO:0032993">
    <property type="term" value="C:protein-DNA complex"/>
    <property type="evidence" value="ECO:0007669"/>
    <property type="project" value="TreeGrafter"/>
</dbReference>
<evidence type="ECO:0000259" key="7">
    <source>
        <dbReference type="PROSITE" id="PS51755"/>
    </source>
</evidence>
<feature type="domain" description="OmpR/PhoB-type" evidence="7">
    <location>
        <begin position="135"/>
        <end position="232"/>
    </location>
</feature>
<evidence type="ECO:0000256" key="1">
    <source>
        <dbReference type="ARBA" id="ARBA00022553"/>
    </source>
</evidence>
<dbReference type="SUPFAM" id="SSF52172">
    <property type="entry name" value="CheY-like"/>
    <property type="match status" value="1"/>
</dbReference>
<feature type="domain" description="Response regulatory" evidence="6">
    <location>
        <begin position="8"/>
        <end position="122"/>
    </location>
</feature>
<accession>A0A316H046</accession>
<dbReference type="CDD" id="cd00383">
    <property type="entry name" value="trans_reg_C"/>
    <property type="match status" value="1"/>
</dbReference>
<feature type="modified residue" description="4-aspartylphosphate" evidence="4">
    <location>
        <position position="57"/>
    </location>
</feature>
<dbReference type="GO" id="GO:0000976">
    <property type="term" value="F:transcription cis-regulatory region binding"/>
    <property type="evidence" value="ECO:0007669"/>
    <property type="project" value="TreeGrafter"/>
</dbReference>
<keyword evidence="1 4" id="KW-0597">Phosphoprotein</keyword>
<dbReference type="InterPro" id="IPR001867">
    <property type="entry name" value="OmpR/PhoB-type_DNA-bd"/>
</dbReference>
<dbReference type="InterPro" id="IPR039420">
    <property type="entry name" value="WalR-like"/>
</dbReference>
<organism evidence="8 9">
    <name type="scientific">Mucilaginibacter oryzae</name>
    <dbReference type="NCBI Taxonomy" id="468058"/>
    <lineage>
        <taxon>Bacteria</taxon>
        <taxon>Pseudomonadati</taxon>
        <taxon>Bacteroidota</taxon>
        <taxon>Sphingobacteriia</taxon>
        <taxon>Sphingobacteriales</taxon>
        <taxon>Sphingobacteriaceae</taxon>
        <taxon>Mucilaginibacter</taxon>
    </lineage>
</organism>
<dbReference type="Pfam" id="PF00072">
    <property type="entry name" value="Response_reg"/>
    <property type="match status" value="1"/>
</dbReference>
<name>A0A316H046_9SPHI</name>
<keyword evidence="9" id="KW-1185">Reference proteome</keyword>
<evidence type="ECO:0000256" key="3">
    <source>
        <dbReference type="ARBA" id="ARBA00023125"/>
    </source>
</evidence>
<evidence type="ECO:0000256" key="5">
    <source>
        <dbReference type="PROSITE-ProRule" id="PRU01091"/>
    </source>
</evidence>
<keyword evidence="2" id="KW-0902">Two-component regulatory system</keyword>
<dbReference type="PANTHER" id="PTHR48111">
    <property type="entry name" value="REGULATOR OF RPOS"/>
    <property type="match status" value="1"/>
</dbReference>
<reference evidence="8 9" key="1">
    <citation type="submission" date="2018-05" db="EMBL/GenBank/DDBJ databases">
        <title>Genomic Encyclopedia of Archaeal and Bacterial Type Strains, Phase II (KMG-II): from individual species to whole genera.</title>
        <authorList>
            <person name="Goeker M."/>
        </authorList>
    </citation>
    <scope>NUCLEOTIDE SEQUENCE [LARGE SCALE GENOMIC DNA]</scope>
    <source>
        <strain evidence="8 9">DSM 19975</strain>
    </source>
</reference>
<evidence type="ECO:0000313" key="8">
    <source>
        <dbReference type="EMBL" id="PWK72487.1"/>
    </source>
</evidence>
<dbReference type="SUPFAM" id="SSF46894">
    <property type="entry name" value="C-terminal effector domain of the bipartite response regulators"/>
    <property type="match status" value="1"/>
</dbReference>
<protein>
    <submittedName>
        <fullName evidence="8">DNA-binding response OmpR family regulator</fullName>
    </submittedName>
</protein>
<dbReference type="SMART" id="SM00862">
    <property type="entry name" value="Trans_reg_C"/>
    <property type="match status" value="1"/>
</dbReference>
<keyword evidence="3 5" id="KW-0238">DNA-binding</keyword>
<sequence>MADIKSIKVLLVEDEPVLAEIVQESLQSRGFDVVLADTIITARTIYFSNKPDIIVLDVMLPDGSGFDLARQIRNVDTELPVIFLTSRSLPQDVVEGFESGGNDYLKKPFSLEELIIRIRALLSKNRLLITKQAGTGNTAIGRYLFYYPQGELVLEGNRRALTTRESEILNLLIMNKNRLLDRNELLLNLWQNDDYFSGRSLDVFITKLRRYLKEDPSVNILNIRGRGYKLIY</sequence>
<dbReference type="Pfam" id="PF00486">
    <property type="entry name" value="Trans_reg_C"/>
    <property type="match status" value="1"/>
</dbReference>
<dbReference type="Gene3D" id="3.40.50.2300">
    <property type="match status" value="1"/>
</dbReference>
<dbReference type="GO" id="GO:0005829">
    <property type="term" value="C:cytosol"/>
    <property type="evidence" value="ECO:0007669"/>
    <property type="project" value="TreeGrafter"/>
</dbReference>
<dbReference type="InterPro" id="IPR036388">
    <property type="entry name" value="WH-like_DNA-bd_sf"/>
</dbReference>
<gene>
    <name evidence="8" type="ORF">LX99_04344</name>
</gene>
<dbReference type="InterPro" id="IPR011006">
    <property type="entry name" value="CheY-like_superfamily"/>
</dbReference>
<dbReference type="PROSITE" id="PS50110">
    <property type="entry name" value="RESPONSE_REGULATORY"/>
    <property type="match status" value="1"/>
</dbReference>
<feature type="DNA-binding region" description="OmpR/PhoB-type" evidence="5">
    <location>
        <begin position="135"/>
        <end position="232"/>
    </location>
</feature>
<dbReference type="AlphaFoldDB" id="A0A316H046"/>
<dbReference type="InterPro" id="IPR016032">
    <property type="entry name" value="Sig_transdc_resp-reg_C-effctor"/>
</dbReference>
<evidence type="ECO:0000256" key="2">
    <source>
        <dbReference type="ARBA" id="ARBA00023012"/>
    </source>
</evidence>